<accession>A0A933WBI2</accession>
<feature type="transmembrane region" description="Helical" evidence="7">
    <location>
        <begin position="185"/>
        <end position="208"/>
    </location>
</feature>
<feature type="transmembrane region" description="Helical" evidence="7">
    <location>
        <begin position="32"/>
        <end position="53"/>
    </location>
</feature>
<dbReference type="InterPro" id="IPR006153">
    <property type="entry name" value="Cation/H_exchanger_TM"/>
</dbReference>
<feature type="transmembrane region" description="Helical" evidence="7">
    <location>
        <begin position="357"/>
        <end position="376"/>
    </location>
</feature>
<evidence type="ECO:0000259" key="8">
    <source>
        <dbReference type="PROSITE" id="PS51202"/>
    </source>
</evidence>
<feature type="transmembrane region" description="Helical" evidence="7">
    <location>
        <begin position="6"/>
        <end position="25"/>
    </location>
</feature>
<evidence type="ECO:0000256" key="5">
    <source>
        <dbReference type="ARBA" id="ARBA00022989"/>
    </source>
</evidence>
<dbReference type="Gene3D" id="1.20.1530.20">
    <property type="match status" value="1"/>
</dbReference>
<dbReference type="GO" id="GO:0006813">
    <property type="term" value="P:potassium ion transport"/>
    <property type="evidence" value="ECO:0007669"/>
    <property type="project" value="InterPro"/>
</dbReference>
<comment type="caution">
    <text evidence="9">The sequence shown here is derived from an EMBL/GenBank/DDBJ whole genome shotgun (WGS) entry which is preliminary data.</text>
</comment>
<dbReference type="GO" id="GO:0016020">
    <property type="term" value="C:membrane"/>
    <property type="evidence" value="ECO:0007669"/>
    <property type="project" value="UniProtKB-SubCell"/>
</dbReference>
<feature type="transmembrane region" description="Helical" evidence="7">
    <location>
        <begin position="220"/>
        <end position="248"/>
    </location>
</feature>
<feature type="domain" description="RCK C-terminal" evidence="8">
    <location>
        <begin position="600"/>
        <end position="684"/>
    </location>
</feature>
<evidence type="ECO:0000313" key="10">
    <source>
        <dbReference type="Proteomes" id="UP000696931"/>
    </source>
</evidence>
<dbReference type="GO" id="GO:1902600">
    <property type="term" value="P:proton transmembrane transport"/>
    <property type="evidence" value="ECO:0007669"/>
    <property type="project" value="InterPro"/>
</dbReference>
<proteinExistence type="inferred from homology"/>
<protein>
    <submittedName>
        <fullName evidence="9">Cation:proton antiporter</fullName>
    </submittedName>
</protein>
<evidence type="ECO:0000256" key="6">
    <source>
        <dbReference type="ARBA" id="ARBA00023136"/>
    </source>
</evidence>
<dbReference type="SUPFAM" id="SSF116726">
    <property type="entry name" value="TrkA C-terminal domain-like"/>
    <property type="match status" value="1"/>
</dbReference>
<evidence type="ECO:0000313" key="9">
    <source>
        <dbReference type="EMBL" id="MBI5170354.1"/>
    </source>
</evidence>
<dbReference type="AlphaFoldDB" id="A0A933WBI2"/>
<keyword evidence="4 7" id="KW-0812">Transmembrane</keyword>
<dbReference type="GO" id="GO:0008324">
    <property type="term" value="F:monoatomic cation transmembrane transporter activity"/>
    <property type="evidence" value="ECO:0007669"/>
    <property type="project" value="InterPro"/>
</dbReference>
<dbReference type="Proteomes" id="UP000696931">
    <property type="component" value="Unassembled WGS sequence"/>
</dbReference>
<evidence type="ECO:0000256" key="7">
    <source>
        <dbReference type="SAM" id="Phobius"/>
    </source>
</evidence>
<feature type="transmembrane region" description="Helical" evidence="7">
    <location>
        <begin position="149"/>
        <end position="173"/>
    </location>
</feature>
<organism evidence="9 10">
    <name type="scientific">Eiseniibacteriota bacterium</name>
    <dbReference type="NCBI Taxonomy" id="2212470"/>
    <lineage>
        <taxon>Bacteria</taxon>
        <taxon>Candidatus Eiseniibacteriota</taxon>
    </lineage>
</organism>
<evidence type="ECO:0000256" key="4">
    <source>
        <dbReference type="ARBA" id="ARBA00022692"/>
    </source>
</evidence>
<feature type="transmembrane region" description="Helical" evidence="7">
    <location>
        <begin position="297"/>
        <end position="318"/>
    </location>
</feature>
<name>A0A933WBI2_UNCEI</name>
<dbReference type="EMBL" id="JACRIW010000090">
    <property type="protein sequence ID" value="MBI5170354.1"/>
    <property type="molecule type" value="Genomic_DNA"/>
</dbReference>
<dbReference type="Pfam" id="PF02080">
    <property type="entry name" value="TrkA_C"/>
    <property type="match status" value="1"/>
</dbReference>
<dbReference type="Gene3D" id="3.30.70.1450">
    <property type="entry name" value="Regulator of K+ conductance, C-terminal domain"/>
    <property type="match status" value="1"/>
</dbReference>
<sequence length="688" mass="72045">MHSGPDLLGTLAIVLGVAAVTTVAFQRLRLPVVFGYLLAGLIVGPHVAIPLLADSPTVHTLSELGVILLMFSLGLEFSVLRILRGGWALLIVAVLETTLMLGFGYTAARLFGWNVLQSVFAGGVVAISSTTIILKAFAEQKVKGKFTELVMGVLVFEDLIAILLLAVLTPIAMSGAISAAPIGMTVVRLAAFLAAMLAVGMLVVPRLMRFVVKLQRPETTLVAAIGICFATALLARSIGYSVALGAFLAGSLVEASGEGHRVTKLVEPVRDMFVAVFFVSVGMMIEPQLVLKHWGAVLAFTALVMVGKVGAVSVSAFLTGAGTRTALQAGMSLAQIGEFSYILAGVGLATGVMPREFSPVVVAVSAITALTTPLFIRFAEPVAAAFDKNLPRPLQTFATLHGTWIEGLRERPETSAERARLQRTLRVLALDAGVVAALAIAASVLGKAGAERIAAVTGWPVHRSFWLEIAIAAVLTGPFLAGIFRSSRALGVLLADRSFSAPVSGKLDRAAAPRRGMIVAVQFTAVLVVGAPLVAVTQPFLPPFVALAGFLVALAVMGVGLWRSANNLQGHVRAAAEVVVDAIGRHARQGGPGGAEKALHRAYELLPGLGEPVPVRLEKRHKAVGRKLTELELRGRTGATVIAISRGEDVVLVPDGHEELRLGDVLALAGTGEAIEAARVLLERGTHD</sequence>
<evidence type="ECO:0000256" key="1">
    <source>
        <dbReference type="ARBA" id="ARBA00004141"/>
    </source>
</evidence>
<dbReference type="PANTHER" id="PTHR42751:SF3">
    <property type="entry name" value="SODIUM_GLUTAMATE SYMPORTER"/>
    <property type="match status" value="1"/>
</dbReference>
<feature type="transmembrane region" description="Helical" evidence="7">
    <location>
        <begin position="516"/>
        <end position="535"/>
    </location>
</feature>
<feature type="transmembrane region" description="Helical" evidence="7">
    <location>
        <begin position="87"/>
        <end position="107"/>
    </location>
</feature>
<dbReference type="Pfam" id="PF00999">
    <property type="entry name" value="Na_H_Exchanger"/>
    <property type="match status" value="1"/>
</dbReference>
<keyword evidence="6 7" id="KW-0472">Membrane</keyword>
<keyword evidence="3" id="KW-0813">Transport</keyword>
<dbReference type="InterPro" id="IPR006037">
    <property type="entry name" value="RCK_C"/>
</dbReference>
<dbReference type="GO" id="GO:0015297">
    <property type="term" value="F:antiporter activity"/>
    <property type="evidence" value="ECO:0007669"/>
    <property type="project" value="InterPro"/>
</dbReference>
<comment type="similarity">
    <text evidence="2">Belongs to the monovalent cation:proton antiporter 2 (CPA2) transporter (TC 2.A.37) family.</text>
</comment>
<dbReference type="PANTHER" id="PTHR42751">
    <property type="entry name" value="SODIUM/HYDROGEN EXCHANGER FAMILY/TRKA DOMAIN PROTEIN"/>
    <property type="match status" value="1"/>
</dbReference>
<keyword evidence="5 7" id="KW-1133">Transmembrane helix</keyword>
<comment type="subcellular location">
    <subcellularLocation>
        <location evidence="1">Membrane</location>
        <topology evidence="1">Multi-pass membrane protein</topology>
    </subcellularLocation>
</comment>
<evidence type="ECO:0000256" key="3">
    <source>
        <dbReference type="ARBA" id="ARBA00022448"/>
    </source>
</evidence>
<feature type="transmembrane region" description="Helical" evidence="7">
    <location>
        <begin position="427"/>
        <end position="445"/>
    </location>
</feature>
<feature type="transmembrane region" description="Helical" evidence="7">
    <location>
        <begin position="59"/>
        <end position="80"/>
    </location>
</feature>
<evidence type="ECO:0000256" key="2">
    <source>
        <dbReference type="ARBA" id="ARBA00005551"/>
    </source>
</evidence>
<feature type="transmembrane region" description="Helical" evidence="7">
    <location>
        <begin position="465"/>
        <end position="484"/>
    </location>
</feature>
<dbReference type="InterPro" id="IPR036721">
    <property type="entry name" value="RCK_C_sf"/>
</dbReference>
<reference evidence="9" key="1">
    <citation type="submission" date="2020-07" db="EMBL/GenBank/DDBJ databases">
        <title>Huge and variable diversity of episymbiotic CPR bacteria and DPANN archaea in groundwater ecosystems.</title>
        <authorList>
            <person name="He C.Y."/>
            <person name="Keren R."/>
            <person name="Whittaker M."/>
            <person name="Farag I.F."/>
            <person name="Doudna J."/>
            <person name="Cate J.H.D."/>
            <person name="Banfield J.F."/>
        </authorList>
    </citation>
    <scope>NUCLEOTIDE SEQUENCE</scope>
    <source>
        <strain evidence="9">NC_groundwater_1813_Pr3_B-0.1um_71_17</strain>
    </source>
</reference>
<feature type="transmembrane region" description="Helical" evidence="7">
    <location>
        <begin position="541"/>
        <end position="562"/>
    </location>
</feature>
<dbReference type="PROSITE" id="PS51202">
    <property type="entry name" value="RCK_C"/>
    <property type="match status" value="1"/>
</dbReference>
<gene>
    <name evidence="9" type="ORF">HZA61_12770</name>
</gene>
<dbReference type="InterPro" id="IPR038770">
    <property type="entry name" value="Na+/solute_symporter_sf"/>
</dbReference>
<feature type="transmembrane region" description="Helical" evidence="7">
    <location>
        <begin position="119"/>
        <end position="137"/>
    </location>
</feature>